<evidence type="ECO:0000256" key="1">
    <source>
        <dbReference type="SAM" id="MobiDB-lite"/>
    </source>
</evidence>
<feature type="compositionally biased region" description="Low complexity" evidence="1">
    <location>
        <begin position="295"/>
        <end position="310"/>
    </location>
</feature>
<feature type="compositionally biased region" description="Low complexity" evidence="1">
    <location>
        <begin position="669"/>
        <end position="678"/>
    </location>
</feature>
<dbReference type="EMBL" id="SRRM01000006">
    <property type="protein sequence ID" value="TKY88854.1"/>
    <property type="molecule type" value="Genomic_DNA"/>
</dbReference>
<feature type="compositionally biased region" description="Polar residues" evidence="1">
    <location>
        <begin position="357"/>
        <end position="378"/>
    </location>
</feature>
<feature type="region of interest" description="Disordered" evidence="1">
    <location>
        <begin position="35"/>
        <end position="86"/>
    </location>
</feature>
<evidence type="ECO:0000313" key="2">
    <source>
        <dbReference type="EMBL" id="TKY88854.1"/>
    </source>
</evidence>
<feature type="compositionally biased region" description="Acidic residues" evidence="1">
    <location>
        <begin position="721"/>
        <end position="730"/>
    </location>
</feature>
<feature type="compositionally biased region" description="Polar residues" evidence="1">
    <location>
        <begin position="520"/>
        <end position="535"/>
    </location>
</feature>
<gene>
    <name evidence="2" type="ORF">EX895_002095</name>
</gene>
<keyword evidence="3" id="KW-1185">Reference proteome</keyword>
<feature type="region of interest" description="Disordered" evidence="1">
    <location>
        <begin position="514"/>
        <end position="555"/>
    </location>
</feature>
<feature type="region of interest" description="Disordered" evidence="1">
    <location>
        <begin position="144"/>
        <end position="183"/>
    </location>
</feature>
<feature type="region of interest" description="Disordered" evidence="1">
    <location>
        <begin position="668"/>
        <end position="750"/>
    </location>
</feature>
<dbReference type="OrthoDB" id="2556486at2759"/>
<proteinExistence type="predicted"/>
<reference evidence="2 3" key="1">
    <citation type="submission" date="2019-05" db="EMBL/GenBank/DDBJ databases">
        <title>Sporisorium graminicola CBS 10092 draft sequencing and annotation.</title>
        <authorList>
            <person name="Solano-Gonzalez S."/>
            <person name="Caddick M.X."/>
            <person name="Darby A."/>
        </authorList>
    </citation>
    <scope>NUCLEOTIDE SEQUENCE [LARGE SCALE GENOMIC DNA]</scope>
    <source>
        <strain evidence="2 3">CBS 10092</strain>
    </source>
</reference>
<feature type="region of interest" description="Disordered" evidence="1">
    <location>
        <begin position="295"/>
        <end position="382"/>
    </location>
</feature>
<feature type="region of interest" description="Disordered" evidence="1">
    <location>
        <begin position="395"/>
        <end position="433"/>
    </location>
</feature>
<sequence>MSHLSILSAPLPDLTRTCKGDTVFASSRASSSKHTLTVPDSFLRPSRSHSSSIYPSSSGASSLPGSPSSLSFPRRPGFRRAATSTAVTSINTAESTRFDGLHYSQTHFSRSTLLVYSDSEAVARAATGGEQAAEEDIRELLLASSDEESSTPPSTPGIDTARIPPRGSSVSLARAKQSMDSDKSVLSLPERITLLAPPATTQEMSQSNTELAFQAAHTSMSSHLDDGGSARSLSTSASFKRRSRILMKIIPFTREDHAPPPADTVQPFGTFPRVRTNAARNEPVETLAARFCELSPSSPSPRNSVSSVHSIFSTGGASPSPEMSPPDLPTGCGSGSYARRCARGGPKRPSSKDSVRSLFSLSSTLQNGPSKSNTTSEATEWEQVLKDAEKRAVWQSSISHRPRQHSSLRSGARTASHHMSWPRSGPRPWASQSRPQDTLLLEHMFVDAGGGGQEYGRESYSGLPVGADGSWSLPVSAAGSRRPSIAAGTMSSQVPIVSSIEDYACQSRFGTLPRVKSKRPSTTAMRGGTTPSQPDTPAGGTVLGTSSLGRATALRRRPVPDAASFWAMGRRRSSGLAPGISTTSTRMMPTIPQGHSRETSLTAADDNGPQTPPWLGMDPYAATGQRCDSFASEAGGGGGGELLPFRFFPRRGSQDDLALLSSRPRTALSGASAGASEGPLFNLHPFAPRRPSIGRSASSYDRHPRRFSRPDVPEAVTGSEESADPFDDGDGWCRRRSTLASLGLPQPQQQ</sequence>
<evidence type="ECO:0000313" key="3">
    <source>
        <dbReference type="Proteomes" id="UP000306050"/>
    </source>
</evidence>
<dbReference type="GeneID" id="40724990"/>
<feature type="region of interest" description="Disordered" evidence="1">
    <location>
        <begin position="576"/>
        <end position="621"/>
    </location>
</feature>
<dbReference type="KEGG" id="sgra:EX895_002095"/>
<feature type="compositionally biased region" description="Low complexity" evidence="1">
    <location>
        <begin position="41"/>
        <end position="75"/>
    </location>
</feature>
<accession>A0A4U7KVW6</accession>
<protein>
    <submittedName>
        <fullName evidence="2">Uncharacterized protein</fullName>
    </submittedName>
</protein>
<dbReference type="AlphaFoldDB" id="A0A4U7KVW6"/>
<dbReference type="RefSeq" id="XP_029740839.1">
    <property type="nucleotide sequence ID" value="XM_029882694.1"/>
</dbReference>
<dbReference type="Proteomes" id="UP000306050">
    <property type="component" value="Chromosome SGRAM_13"/>
</dbReference>
<name>A0A4U7KVW6_9BASI</name>
<comment type="caution">
    <text evidence="2">The sequence shown here is derived from an EMBL/GenBank/DDBJ whole genome shotgun (WGS) entry which is preliminary data.</text>
</comment>
<organism evidence="2 3">
    <name type="scientific">Sporisorium graminicola</name>
    <dbReference type="NCBI Taxonomy" id="280036"/>
    <lineage>
        <taxon>Eukaryota</taxon>
        <taxon>Fungi</taxon>
        <taxon>Dikarya</taxon>
        <taxon>Basidiomycota</taxon>
        <taxon>Ustilaginomycotina</taxon>
        <taxon>Ustilaginomycetes</taxon>
        <taxon>Ustilaginales</taxon>
        <taxon>Ustilaginaceae</taxon>
        <taxon>Sporisorium</taxon>
    </lineage>
</organism>